<dbReference type="KEGG" id="pti:PHATR_44226"/>
<evidence type="ECO:0000256" key="5">
    <source>
        <dbReference type="PROSITE-ProRule" id="PRU00205"/>
    </source>
</evidence>
<evidence type="ECO:0000256" key="6">
    <source>
        <dbReference type="SAM" id="MobiDB-lite"/>
    </source>
</evidence>
<feature type="compositionally biased region" description="Polar residues" evidence="6">
    <location>
        <begin position="1"/>
        <end position="15"/>
    </location>
</feature>
<dbReference type="EMBL" id="CP001142">
    <property type="protein sequence ID" value="ACI65985.1"/>
    <property type="molecule type" value="Genomic_DNA"/>
</dbReference>
<dbReference type="HOGENOM" id="CLU_995583_0_0_1"/>
<dbReference type="Pfam" id="PF03798">
    <property type="entry name" value="TRAM_LAG1_CLN8"/>
    <property type="match status" value="1"/>
</dbReference>
<protein>
    <recommendedName>
        <fullName evidence="8">TLC domain-containing protein</fullName>
    </recommendedName>
</protein>
<dbReference type="PROSITE" id="PS50922">
    <property type="entry name" value="TLC"/>
    <property type="match status" value="1"/>
</dbReference>
<reference evidence="10" key="2">
    <citation type="submission" date="2008-08" db="EMBL/GenBank/DDBJ databases">
        <authorList>
            <consortium name="Diatom Consortium"/>
            <person name="Grigoriev I."/>
            <person name="Grimwood J."/>
            <person name="Kuo A."/>
            <person name="Otillar R.P."/>
            <person name="Salamov A."/>
            <person name="Detter J.C."/>
            <person name="Lindquist E."/>
            <person name="Shapiro H."/>
            <person name="Lucas S."/>
            <person name="Glavina del Rio T."/>
            <person name="Pitluck S."/>
            <person name="Rokhsar D."/>
            <person name="Bowler C."/>
        </authorList>
    </citation>
    <scope>GENOME REANNOTATION</scope>
    <source>
        <strain evidence="10">CCAP 1055/1</strain>
    </source>
</reference>
<sequence length="280" mass="32260">MAPRQRSTSPPSMVETTDRQQESQPLVSSSSSTSSLNGTSLKRAKHSAENSVELPYQQLAEIARERHDFFNIFALVFVIGATLINWDLTRLVQGYGPDEAWTGEHFYLNWATTVLYFLIDLLWVAVVPICVKSPGTIIKHHFVAIIYLSAPVFWVEYRWFMGACLTVEVNTWFLILRRLVYKRQSWIPAICVEVVDKSFYISWIVIRCFIYPSLLVKMVNLAIIGIQLSGHFWHWPLLFIPLHFFLCVLNLKWSYDLFEPIIRKRMKGNGAKQATVATGL</sequence>
<feature type="transmembrane region" description="Helical" evidence="7">
    <location>
        <begin position="200"/>
        <end position="226"/>
    </location>
</feature>
<evidence type="ECO:0000256" key="4">
    <source>
        <dbReference type="ARBA" id="ARBA00023136"/>
    </source>
</evidence>
<proteinExistence type="predicted"/>
<dbReference type="OrthoDB" id="39339at2759"/>
<keyword evidence="10" id="KW-1185">Reference proteome</keyword>
<evidence type="ECO:0000256" key="1">
    <source>
        <dbReference type="ARBA" id="ARBA00004141"/>
    </source>
</evidence>
<keyword evidence="3 7" id="KW-1133">Transmembrane helix</keyword>
<comment type="subcellular location">
    <subcellularLocation>
        <location evidence="1">Membrane</location>
        <topology evidence="1">Multi-pass membrane protein</topology>
    </subcellularLocation>
</comment>
<dbReference type="AlphaFoldDB" id="B5Y5S2"/>
<dbReference type="RefSeq" id="XP_002186515.1">
    <property type="nucleotide sequence ID" value="XM_002186479.1"/>
</dbReference>
<evidence type="ECO:0000256" key="2">
    <source>
        <dbReference type="ARBA" id="ARBA00022692"/>
    </source>
</evidence>
<dbReference type="GeneID" id="7204060"/>
<feature type="transmembrane region" description="Helical" evidence="7">
    <location>
        <begin position="232"/>
        <end position="255"/>
    </location>
</feature>
<feature type="domain" description="TLC" evidence="8">
    <location>
        <begin position="59"/>
        <end position="266"/>
    </location>
</feature>
<dbReference type="STRING" id="556484.B5Y5S2"/>
<organism evidence="9 10">
    <name type="scientific">Phaeodactylum tricornutum (strain CCAP 1055/1)</name>
    <dbReference type="NCBI Taxonomy" id="556484"/>
    <lineage>
        <taxon>Eukaryota</taxon>
        <taxon>Sar</taxon>
        <taxon>Stramenopiles</taxon>
        <taxon>Ochrophyta</taxon>
        <taxon>Bacillariophyta</taxon>
        <taxon>Bacillariophyceae</taxon>
        <taxon>Bacillariophycidae</taxon>
        <taxon>Naviculales</taxon>
        <taxon>Phaeodactylaceae</taxon>
        <taxon>Phaeodactylum</taxon>
    </lineage>
</organism>
<dbReference type="PaxDb" id="2850-Phatr44226"/>
<evidence type="ECO:0000259" key="8">
    <source>
        <dbReference type="PROSITE" id="PS50922"/>
    </source>
</evidence>
<gene>
    <name evidence="9" type="ORF">PHATR_44226</name>
</gene>
<feature type="region of interest" description="Disordered" evidence="6">
    <location>
        <begin position="1"/>
        <end position="44"/>
    </location>
</feature>
<accession>B5Y5S2</accession>
<evidence type="ECO:0000313" key="9">
    <source>
        <dbReference type="EMBL" id="ACI65985.1"/>
    </source>
</evidence>
<keyword evidence="4 5" id="KW-0472">Membrane</keyword>
<feature type="transmembrane region" description="Helical" evidence="7">
    <location>
        <begin position="160"/>
        <end position="180"/>
    </location>
</feature>
<feature type="transmembrane region" description="Helical" evidence="7">
    <location>
        <begin position="106"/>
        <end position="130"/>
    </location>
</feature>
<dbReference type="Proteomes" id="UP000000759">
    <property type="component" value="Chromosome 3"/>
</dbReference>
<keyword evidence="2 5" id="KW-0812">Transmembrane</keyword>
<dbReference type="GO" id="GO:0016020">
    <property type="term" value="C:membrane"/>
    <property type="evidence" value="ECO:0007669"/>
    <property type="project" value="UniProtKB-SubCell"/>
</dbReference>
<name>B5Y5S2_PHATC</name>
<reference evidence="9 10" key="1">
    <citation type="journal article" date="2008" name="Nature">
        <title>The Phaeodactylum genome reveals the evolutionary history of diatom genomes.</title>
        <authorList>
            <person name="Bowler C."/>
            <person name="Allen A.E."/>
            <person name="Badger J.H."/>
            <person name="Grimwood J."/>
            <person name="Jabbari K."/>
            <person name="Kuo A."/>
            <person name="Maheswari U."/>
            <person name="Martens C."/>
            <person name="Maumus F."/>
            <person name="Otillar R.P."/>
            <person name="Rayko E."/>
            <person name="Salamov A."/>
            <person name="Vandepoele K."/>
            <person name="Beszteri B."/>
            <person name="Gruber A."/>
            <person name="Heijde M."/>
            <person name="Katinka M."/>
            <person name="Mock T."/>
            <person name="Valentin K."/>
            <person name="Verret F."/>
            <person name="Berges J.A."/>
            <person name="Brownlee C."/>
            <person name="Cadoret J.P."/>
            <person name="Chiovitti A."/>
            <person name="Choi C.J."/>
            <person name="Coesel S."/>
            <person name="De Martino A."/>
            <person name="Detter J.C."/>
            <person name="Durkin C."/>
            <person name="Falciatore A."/>
            <person name="Fournet J."/>
            <person name="Haruta M."/>
            <person name="Huysman M.J."/>
            <person name="Jenkins B.D."/>
            <person name="Jiroutova K."/>
            <person name="Jorgensen R.E."/>
            <person name="Joubert Y."/>
            <person name="Kaplan A."/>
            <person name="Kroger N."/>
            <person name="Kroth P.G."/>
            <person name="La Roche J."/>
            <person name="Lindquist E."/>
            <person name="Lommer M."/>
            <person name="Martin-Jezequel V."/>
            <person name="Lopez P.J."/>
            <person name="Lucas S."/>
            <person name="Mangogna M."/>
            <person name="McGinnis K."/>
            <person name="Medlin L.K."/>
            <person name="Montsant A."/>
            <person name="Oudot-Le Secq M.P."/>
            <person name="Napoli C."/>
            <person name="Obornik M."/>
            <person name="Parker M.S."/>
            <person name="Petit J.L."/>
            <person name="Porcel B.M."/>
            <person name="Poulsen N."/>
            <person name="Robison M."/>
            <person name="Rychlewski L."/>
            <person name="Rynearson T.A."/>
            <person name="Schmutz J."/>
            <person name="Shapiro H."/>
            <person name="Siaut M."/>
            <person name="Stanley M."/>
            <person name="Sussman M.R."/>
            <person name="Taylor A.R."/>
            <person name="Vardi A."/>
            <person name="von Dassow P."/>
            <person name="Vyverman W."/>
            <person name="Willis A."/>
            <person name="Wyrwicz L.S."/>
            <person name="Rokhsar D.S."/>
            <person name="Weissenbach J."/>
            <person name="Armbrust E.V."/>
            <person name="Green B.R."/>
            <person name="Van de Peer Y."/>
            <person name="Grigoriev I.V."/>
        </authorList>
    </citation>
    <scope>NUCLEOTIDE SEQUENCE [LARGE SCALE GENOMIC DNA]</scope>
    <source>
        <strain evidence="9 10">CCAP 1055/1</strain>
    </source>
</reference>
<feature type="transmembrane region" description="Helical" evidence="7">
    <location>
        <begin position="137"/>
        <end position="154"/>
    </location>
</feature>
<evidence type="ECO:0000256" key="3">
    <source>
        <dbReference type="ARBA" id="ARBA00022989"/>
    </source>
</evidence>
<dbReference type="InterPro" id="IPR006634">
    <property type="entry name" value="TLC-dom"/>
</dbReference>
<dbReference type="InParanoid" id="B5Y5S2"/>
<evidence type="ECO:0000256" key="7">
    <source>
        <dbReference type="SAM" id="Phobius"/>
    </source>
</evidence>
<feature type="transmembrane region" description="Helical" evidence="7">
    <location>
        <begin position="69"/>
        <end position="86"/>
    </location>
</feature>
<evidence type="ECO:0000313" key="10">
    <source>
        <dbReference type="Proteomes" id="UP000000759"/>
    </source>
</evidence>